<evidence type="ECO:0000313" key="2">
    <source>
        <dbReference type="Proteomes" id="UP001064632"/>
    </source>
</evidence>
<proteinExistence type="predicted"/>
<organism evidence="1 2">
    <name type="scientific">Tahibacter amnicola</name>
    <dbReference type="NCBI Taxonomy" id="2976241"/>
    <lineage>
        <taxon>Bacteria</taxon>
        <taxon>Pseudomonadati</taxon>
        <taxon>Pseudomonadota</taxon>
        <taxon>Gammaproteobacteria</taxon>
        <taxon>Lysobacterales</taxon>
        <taxon>Rhodanobacteraceae</taxon>
        <taxon>Tahibacter</taxon>
    </lineage>
</organism>
<dbReference type="EMBL" id="CP104694">
    <property type="protein sequence ID" value="UXI65790.1"/>
    <property type="molecule type" value="Genomic_DNA"/>
</dbReference>
<protein>
    <submittedName>
        <fullName evidence="1">Uncharacterized protein</fullName>
    </submittedName>
</protein>
<evidence type="ECO:0000313" key="1">
    <source>
        <dbReference type="EMBL" id="UXI65790.1"/>
    </source>
</evidence>
<name>A0ABY6B7B8_9GAMM</name>
<reference evidence="1" key="1">
    <citation type="submission" date="2022-09" db="EMBL/GenBank/DDBJ databases">
        <title>Tahibacter sp. nov., isolated from a fresh water.</title>
        <authorList>
            <person name="Baek J.H."/>
            <person name="Lee J.K."/>
            <person name="Kim J.M."/>
            <person name="Jeon C.O."/>
        </authorList>
    </citation>
    <scope>NUCLEOTIDE SEQUENCE</scope>
    <source>
        <strain evidence="1">W38</strain>
    </source>
</reference>
<keyword evidence="2" id="KW-1185">Reference proteome</keyword>
<gene>
    <name evidence="1" type="ORF">N4264_13550</name>
</gene>
<accession>A0ABY6B7B8</accession>
<dbReference type="Proteomes" id="UP001064632">
    <property type="component" value="Chromosome"/>
</dbReference>
<dbReference type="RefSeq" id="WP_261692786.1">
    <property type="nucleotide sequence ID" value="NZ_CP104694.1"/>
</dbReference>
<sequence>MPASAIASALLEPAPPVIESQAASPQGASDLREAAQWCYQLRYQHSHAAQDFVQIIASFNIAPPESAGSGVPQRVDLFLTARLIYSGNEESIQALELRRAGNAMWPCATYGPPDTLVDLGSGTGDGDVRTYCFDPAVPAAAFARIGLTWRSLDVASTQNAGAVLAGHRDDGTGSEGAAVLPPAIMPAPVSSPSVSPFNTWSQDFDITDYGDTIQSALDAVLTALCGGSSLGQQIQMQVSYSYPLISPEGPAALATEVPVTVVPTQPITADTSAKLATTLEFWLAKTAPVRTKAQWHIAITLYSQMPYAAEQPLLRINRLVYRLEG</sequence>